<comment type="caution">
    <text evidence="1">The sequence shown here is derived from an EMBL/GenBank/DDBJ whole genome shotgun (WGS) entry which is preliminary data.</text>
</comment>
<gene>
    <name evidence="1" type="ORF">E5329_22405</name>
</gene>
<keyword evidence="1" id="KW-0547">Nucleotide-binding</keyword>
<proteinExistence type="predicted"/>
<name>A0AC61RQH0_9FIRM</name>
<dbReference type="Proteomes" id="UP000304953">
    <property type="component" value="Unassembled WGS sequence"/>
</dbReference>
<accession>A0AC61RQH0</accession>
<reference evidence="1" key="1">
    <citation type="submission" date="2019-04" db="EMBL/GenBank/DDBJ databases">
        <title>Microbes associate with the intestines of laboratory mice.</title>
        <authorList>
            <person name="Navarre W."/>
            <person name="Wong E."/>
            <person name="Huang K."/>
            <person name="Tropini C."/>
            <person name="Ng K."/>
            <person name="Yu B."/>
        </authorList>
    </citation>
    <scope>NUCLEOTIDE SEQUENCE</scope>
    <source>
        <strain evidence="1">NM01_1-7b</strain>
    </source>
</reference>
<protein>
    <submittedName>
        <fullName evidence="1">ABC transporter ATP-binding protein</fullName>
    </submittedName>
</protein>
<evidence type="ECO:0000313" key="2">
    <source>
        <dbReference type="Proteomes" id="UP000304953"/>
    </source>
</evidence>
<sequence length="295" mass="33244">MYLQLNNISKKYGNFNALKSVNMTFENGIYGLLGANGAGKTTLINILIGALNATDGEIFLDGTNIKSLGTDYLKLIGFMPQYPKFYPNYKVDEFLEYMCCIKEIKKAERKRRIKEVLEAVNLAEQKKKKIKELSGGMRQRLGIAQALLNEPRILILDEPTAGLDPGERIRFRNIITEIAKDRMILIATHIVSDVEYIANHIIMLQKGNVICEGTADALRNGIKGQVFSLCVSEEQSKDIQKAYLVSNMKRENDGVYLRVISDHAPEGAKIVEPQLEEVFLSIFKKESDIHENTIL</sequence>
<keyword evidence="1" id="KW-0067">ATP-binding</keyword>
<evidence type="ECO:0000313" key="1">
    <source>
        <dbReference type="EMBL" id="TGY91170.1"/>
    </source>
</evidence>
<dbReference type="EMBL" id="SRYA01000067">
    <property type="protein sequence ID" value="TGY91170.1"/>
    <property type="molecule type" value="Genomic_DNA"/>
</dbReference>
<organism evidence="1 2">
    <name type="scientific">Petralouisia muris</name>
    <dbReference type="NCBI Taxonomy" id="3032872"/>
    <lineage>
        <taxon>Bacteria</taxon>
        <taxon>Bacillati</taxon>
        <taxon>Bacillota</taxon>
        <taxon>Clostridia</taxon>
        <taxon>Lachnospirales</taxon>
        <taxon>Lachnospiraceae</taxon>
        <taxon>Petralouisia</taxon>
    </lineage>
</organism>
<keyword evidence="2" id="KW-1185">Reference proteome</keyword>